<dbReference type="InterPro" id="IPR055768">
    <property type="entry name" value="DUF7344"/>
</dbReference>
<evidence type="ECO:0000313" key="5">
    <source>
        <dbReference type="Proteomes" id="UP000184203"/>
    </source>
</evidence>
<dbReference type="STRING" id="797209.GCA_000376445_02496"/>
<evidence type="ECO:0000313" key="2">
    <source>
        <dbReference type="EMBL" id="EFW92097.1"/>
    </source>
</evidence>
<reference evidence="5" key="3">
    <citation type="submission" date="2016-11" db="EMBL/GenBank/DDBJ databases">
        <authorList>
            <person name="Varghese N."/>
            <person name="Submissions S."/>
        </authorList>
    </citation>
    <scope>NUCLEOTIDE SEQUENCE [LARGE SCALE GENOMIC DNA]</scope>
    <source>
        <strain evidence="5">DX253</strain>
    </source>
</reference>
<proteinExistence type="predicted"/>
<dbReference type="EMBL" id="AEMG01000009">
    <property type="protein sequence ID" value="EFW92097.1"/>
    <property type="molecule type" value="Genomic_DNA"/>
</dbReference>
<evidence type="ECO:0000313" key="4">
    <source>
        <dbReference type="Proteomes" id="UP000003751"/>
    </source>
</evidence>
<organism evidence="2 4">
    <name type="scientific">Haladaptatus paucihalophilus DX253</name>
    <dbReference type="NCBI Taxonomy" id="797209"/>
    <lineage>
        <taxon>Archaea</taxon>
        <taxon>Methanobacteriati</taxon>
        <taxon>Methanobacteriota</taxon>
        <taxon>Stenosarchaea group</taxon>
        <taxon>Halobacteria</taxon>
        <taxon>Halobacteriales</taxon>
        <taxon>Haladaptataceae</taxon>
        <taxon>Haladaptatus</taxon>
    </lineage>
</organism>
<dbReference type="PATRIC" id="fig|797209.4.peg.2258"/>
<dbReference type="Pfam" id="PF24035">
    <property type="entry name" value="DUF7344"/>
    <property type="match status" value="1"/>
</dbReference>
<sequence length="119" mass="13226">MERQTTTRTSPPNTRTEISVETLFDVLSSPYRRYVLSFLSDATTPTTMGDLAYHVAAWEADTSITEIDDEDATEAEILLYHVHLPKMETIGLVDYDAESGVIEPGERIEVATDCIPASE</sequence>
<name>E7QU18_HALPU</name>
<protein>
    <recommendedName>
        <fullName evidence="1">DUF7344 domain-containing protein</fullName>
    </recommendedName>
</protein>
<reference evidence="3" key="2">
    <citation type="submission" date="2016-11" db="EMBL/GenBank/DDBJ databases">
        <authorList>
            <person name="Jaros S."/>
            <person name="Januszkiewicz K."/>
            <person name="Wedrychowicz H."/>
        </authorList>
    </citation>
    <scope>NUCLEOTIDE SEQUENCE [LARGE SCALE GENOMIC DNA]</scope>
    <source>
        <strain evidence="3">DX253</strain>
    </source>
</reference>
<evidence type="ECO:0000259" key="1">
    <source>
        <dbReference type="Pfam" id="PF24035"/>
    </source>
</evidence>
<dbReference type="EMBL" id="FRAN01000003">
    <property type="protein sequence ID" value="SHK88414.1"/>
    <property type="molecule type" value="Genomic_DNA"/>
</dbReference>
<dbReference type="Proteomes" id="UP000003751">
    <property type="component" value="Unassembled WGS sequence"/>
</dbReference>
<accession>E7QU18</accession>
<dbReference type="eggNOG" id="arCOG03828">
    <property type="taxonomic scope" value="Archaea"/>
</dbReference>
<dbReference type="AlphaFoldDB" id="E7QU18"/>
<dbReference type="Proteomes" id="UP000184203">
    <property type="component" value="Unassembled WGS sequence"/>
</dbReference>
<feature type="domain" description="DUF7344" evidence="1">
    <location>
        <begin position="24"/>
        <end position="103"/>
    </location>
</feature>
<dbReference type="OrthoDB" id="177799at2157"/>
<keyword evidence="5" id="KW-1185">Reference proteome</keyword>
<gene>
    <name evidence="3" type="ORF">SAMN05444342_2504</name>
    <name evidence="2" type="ORF">ZOD2009_11490</name>
</gene>
<dbReference type="RefSeq" id="WP_007979874.1">
    <property type="nucleotide sequence ID" value="NZ_AEMG01000009.1"/>
</dbReference>
<reference evidence="2 4" key="1">
    <citation type="journal article" date="2014" name="ISME J.">
        <title>Trehalose/2-sulfotrehalose biosynthesis and glycine-betaine uptake are widely spread mechanisms for osmoadaptation in the Halobacteriales.</title>
        <authorList>
            <person name="Youssef N.H."/>
            <person name="Savage-Ashlock K.N."/>
            <person name="McCully A.L."/>
            <person name="Luedtke B."/>
            <person name="Shaw E.I."/>
            <person name="Hoff W.D."/>
            <person name="Elshahed M.S."/>
        </authorList>
    </citation>
    <scope>NUCLEOTIDE SEQUENCE [LARGE SCALE GENOMIC DNA]</scope>
    <source>
        <strain evidence="2 4">DX253</strain>
    </source>
</reference>
<evidence type="ECO:0000313" key="3">
    <source>
        <dbReference type="EMBL" id="SHK88414.1"/>
    </source>
</evidence>